<comment type="caution">
    <text evidence="3">The sequence shown here is derived from an EMBL/GenBank/DDBJ whole genome shotgun (WGS) entry which is preliminary data.</text>
</comment>
<keyword evidence="1" id="KW-1133">Transmembrane helix</keyword>
<dbReference type="Proteomes" id="UP001058974">
    <property type="component" value="Chromosome 2"/>
</dbReference>
<protein>
    <recommendedName>
        <fullName evidence="2">DUF7054 domain-containing protein</fullName>
    </recommendedName>
</protein>
<sequence>VLMGGAVSTPQTRKFPVQTLETSDPPLRPSKLLVNVTIENTLGAIQVLMSPENTVGDLVKVALMTYDKEKRRPLLKDTDPKHYQLHYSPYTLQSNLNFLIYSVTFLFLFVFVVSVRQFLGWCRFDGK</sequence>
<reference evidence="3 4" key="1">
    <citation type="journal article" date="2022" name="Nat. Genet.">
        <title>Improved pea reference genome and pan-genome highlight genomic features and evolutionary characteristics.</title>
        <authorList>
            <person name="Yang T."/>
            <person name="Liu R."/>
            <person name="Luo Y."/>
            <person name="Hu S."/>
            <person name="Wang D."/>
            <person name="Wang C."/>
            <person name="Pandey M.K."/>
            <person name="Ge S."/>
            <person name="Xu Q."/>
            <person name="Li N."/>
            <person name="Li G."/>
            <person name="Huang Y."/>
            <person name="Saxena R.K."/>
            <person name="Ji Y."/>
            <person name="Li M."/>
            <person name="Yan X."/>
            <person name="He Y."/>
            <person name="Liu Y."/>
            <person name="Wang X."/>
            <person name="Xiang C."/>
            <person name="Varshney R.K."/>
            <person name="Ding H."/>
            <person name="Gao S."/>
            <person name="Zong X."/>
        </authorList>
    </citation>
    <scope>NUCLEOTIDE SEQUENCE [LARGE SCALE GENOMIC DNA]</scope>
    <source>
        <strain evidence="3 4">cv. Zhongwan 6</strain>
    </source>
</reference>
<dbReference type="PANTHER" id="PTHR33270:SF7">
    <property type="entry name" value="SNRNP25 UBIQUITIN-LIKE DOMAIN-CONTAINING PROTEIN"/>
    <property type="match status" value="1"/>
</dbReference>
<proteinExistence type="predicted"/>
<organism evidence="3 4">
    <name type="scientific">Pisum sativum</name>
    <name type="common">Garden pea</name>
    <name type="synonym">Lathyrus oleraceus</name>
    <dbReference type="NCBI Taxonomy" id="3888"/>
    <lineage>
        <taxon>Eukaryota</taxon>
        <taxon>Viridiplantae</taxon>
        <taxon>Streptophyta</taxon>
        <taxon>Embryophyta</taxon>
        <taxon>Tracheophyta</taxon>
        <taxon>Spermatophyta</taxon>
        <taxon>Magnoliopsida</taxon>
        <taxon>eudicotyledons</taxon>
        <taxon>Gunneridae</taxon>
        <taxon>Pentapetalae</taxon>
        <taxon>rosids</taxon>
        <taxon>fabids</taxon>
        <taxon>Fabales</taxon>
        <taxon>Fabaceae</taxon>
        <taxon>Papilionoideae</taxon>
        <taxon>50 kb inversion clade</taxon>
        <taxon>NPAAA clade</taxon>
        <taxon>Hologalegina</taxon>
        <taxon>IRL clade</taxon>
        <taxon>Fabeae</taxon>
        <taxon>Lathyrus</taxon>
    </lineage>
</organism>
<feature type="non-terminal residue" evidence="3">
    <location>
        <position position="1"/>
    </location>
</feature>
<dbReference type="Gramene" id="Psat02G0526300-T1">
    <property type="protein sequence ID" value="KAI5439828.1"/>
    <property type="gene ID" value="KIW84_025263"/>
</dbReference>
<feature type="domain" description="DUF7054" evidence="2">
    <location>
        <begin position="29"/>
        <end position="94"/>
    </location>
</feature>
<evidence type="ECO:0000313" key="3">
    <source>
        <dbReference type="EMBL" id="KAI5439828.1"/>
    </source>
</evidence>
<dbReference type="InterPro" id="IPR040358">
    <property type="entry name" value="At4g22758-like"/>
</dbReference>
<dbReference type="AlphaFoldDB" id="A0A9D4YHW3"/>
<keyword evidence="4" id="KW-1185">Reference proteome</keyword>
<evidence type="ECO:0000313" key="4">
    <source>
        <dbReference type="Proteomes" id="UP001058974"/>
    </source>
</evidence>
<keyword evidence="1" id="KW-0812">Transmembrane</keyword>
<accession>A0A9D4YHW3</accession>
<dbReference type="Pfam" id="PF23156">
    <property type="entry name" value="DUF7054"/>
    <property type="match status" value="1"/>
</dbReference>
<dbReference type="EMBL" id="JAMSHJ010000002">
    <property type="protein sequence ID" value="KAI5439828.1"/>
    <property type="molecule type" value="Genomic_DNA"/>
</dbReference>
<evidence type="ECO:0000259" key="2">
    <source>
        <dbReference type="Pfam" id="PF23156"/>
    </source>
</evidence>
<dbReference type="PANTHER" id="PTHR33270">
    <property type="entry name" value="BNAC05G50380D PROTEIN"/>
    <property type="match status" value="1"/>
</dbReference>
<dbReference type="InterPro" id="IPR055482">
    <property type="entry name" value="DUF7054"/>
</dbReference>
<evidence type="ECO:0000256" key="1">
    <source>
        <dbReference type="SAM" id="Phobius"/>
    </source>
</evidence>
<name>A0A9D4YHW3_PEA</name>
<keyword evidence="1" id="KW-0472">Membrane</keyword>
<feature type="transmembrane region" description="Helical" evidence="1">
    <location>
        <begin position="98"/>
        <end position="119"/>
    </location>
</feature>
<gene>
    <name evidence="3" type="ORF">KIW84_025263</name>
</gene>